<feature type="non-terminal residue" evidence="1">
    <location>
        <position position="1"/>
    </location>
</feature>
<evidence type="ECO:0000313" key="2">
    <source>
        <dbReference type="Proteomes" id="UP000789405"/>
    </source>
</evidence>
<comment type="caution">
    <text evidence="1">The sequence shown here is derived from an EMBL/GenBank/DDBJ whole genome shotgun (WGS) entry which is preliminary data.</text>
</comment>
<evidence type="ECO:0000313" key="1">
    <source>
        <dbReference type="EMBL" id="CAG8790302.1"/>
    </source>
</evidence>
<dbReference type="OrthoDB" id="10595298at2759"/>
<feature type="non-terminal residue" evidence="1">
    <location>
        <position position="47"/>
    </location>
</feature>
<protein>
    <submittedName>
        <fullName evidence="1">26183_t:CDS:1</fullName>
    </submittedName>
</protein>
<sequence length="47" mass="5539">IEDGYQDNYKYDREYFDYSETDNEGLYADIEVYNEALAEGIETVDEA</sequence>
<dbReference type="AlphaFoldDB" id="A0A9N9P4I3"/>
<organism evidence="1 2">
    <name type="scientific">Dentiscutata erythropus</name>
    <dbReference type="NCBI Taxonomy" id="1348616"/>
    <lineage>
        <taxon>Eukaryota</taxon>
        <taxon>Fungi</taxon>
        <taxon>Fungi incertae sedis</taxon>
        <taxon>Mucoromycota</taxon>
        <taxon>Glomeromycotina</taxon>
        <taxon>Glomeromycetes</taxon>
        <taxon>Diversisporales</taxon>
        <taxon>Gigasporaceae</taxon>
        <taxon>Dentiscutata</taxon>
    </lineage>
</organism>
<keyword evidence="2" id="KW-1185">Reference proteome</keyword>
<accession>A0A9N9P4I3</accession>
<name>A0A9N9P4I3_9GLOM</name>
<dbReference type="Proteomes" id="UP000789405">
    <property type="component" value="Unassembled WGS sequence"/>
</dbReference>
<dbReference type="EMBL" id="CAJVPY010026812">
    <property type="protein sequence ID" value="CAG8790302.1"/>
    <property type="molecule type" value="Genomic_DNA"/>
</dbReference>
<reference evidence="1" key="1">
    <citation type="submission" date="2021-06" db="EMBL/GenBank/DDBJ databases">
        <authorList>
            <person name="Kallberg Y."/>
            <person name="Tangrot J."/>
            <person name="Rosling A."/>
        </authorList>
    </citation>
    <scope>NUCLEOTIDE SEQUENCE</scope>
    <source>
        <strain evidence="1">MA453B</strain>
    </source>
</reference>
<gene>
    <name evidence="1" type="ORF">DERYTH_LOCUS21284</name>
</gene>
<proteinExistence type="predicted"/>